<feature type="transmembrane region" description="Helical" evidence="2">
    <location>
        <begin position="109"/>
        <end position="129"/>
    </location>
</feature>
<evidence type="ECO:0000313" key="5">
    <source>
        <dbReference type="Proteomes" id="UP000053923"/>
    </source>
</evidence>
<name>A0A0X3V6R0_9ACTN</name>
<accession>A0A0X3V6R0</accession>
<dbReference type="OrthoDB" id="4482242at2"/>
<evidence type="ECO:0000313" key="4">
    <source>
        <dbReference type="EMBL" id="KUL40368.1"/>
    </source>
</evidence>
<feature type="domain" description="DUF7144" evidence="3">
    <location>
        <begin position="67"/>
        <end position="178"/>
    </location>
</feature>
<organism evidence="4 5">
    <name type="scientific">Streptomyces regalis</name>
    <dbReference type="NCBI Taxonomy" id="68262"/>
    <lineage>
        <taxon>Bacteria</taxon>
        <taxon>Bacillati</taxon>
        <taxon>Actinomycetota</taxon>
        <taxon>Actinomycetes</taxon>
        <taxon>Kitasatosporales</taxon>
        <taxon>Streptomycetaceae</taxon>
        <taxon>Streptomyces</taxon>
    </lineage>
</organism>
<evidence type="ECO:0000256" key="1">
    <source>
        <dbReference type="SAM" id="MobiDB-lite"/>
    </source>
</evidence>
<dbReference type="EMBL" id="LLZG01000080">
    <property type="protein sequence ID" value="KUL40368.1"/>
    <property type="molecule type" value="Genomic_DNA"/>
</dbReference>
<gene>
    <name evidence="4" type="ORF">ADL12_13240</name>
</gene>
<feature type="region of interest" description="Disordered" evidence="1">
    <location>
        <begin position="1"/>
        <end position="53"/>
    </location>
</feature>
<protein>
    <recommendedName>
        <fullName evidence="3">DUF7144 domain-containing protein</fullName>
    </recommendedName>
</protein>
<dbReference type="RefSeq" id="WP_062701871.1">
    <property type="nucleotide sequence ID" value="NZ_LLZG01000080.1"/>
</dbReference>
<keyword evidence="2" id="KW-0472">Membrane</keyword>
<proteinExistence type="predicted"/>
<feature type="transmembrane region" description="Helical" evidence="2">
    <location>
        <begin position="159"/>
        <end position="178"/>
    </location>
</feature>
<dbReference type="InterPro" id="IPR055568">
    <property type="entry name" value="DUF7144"/>
</dbReference>
<evidence type="ECO:0000256" key="2">
    <source>
        <dbReference type="SAM" id="Phobius"/>
    </source>
</evidence>
<comment type="caution">
    <text evidence="4">The sequence shown here is derived from an EMBL/GenBank/DDBJ whole genome shotgun (WGS) entry which is preliminary data.</text>
</comment>
<dbReference type="AlphaFoldDB" id="A0A0X3V6R0"/>
<feature type="compositionally biased region" description="Polar residues" evidence="1">
    <location>
        <begin position="1"/>
        <end position="12"/>
    </location>
</feature>
<keyword evidence="2" id="KW-0812">Transmembrane</keyword>
<dbReference type="Pfam" id="PF23636">
    <property type="entry name" value="DUF7144"/>
    <property type="match status" value="1"/>
</dbReference>
<sequence>MSQQQPQPQSHATDAAHSRPGSAGAGGSGGSAASQATWPSAGPAHAPTPAPGAGEYRPAPGWATGGLVFAGVLMLVNGLLAILQGISAIAEDDVYGRIGDYVFEINLTAWGWILLGLGVVVACVGYGILKGAWWARITGIFVASLSMVLHFLFLPYTPVWSVIMVGVDFFVILALATAPDVPRASASMRGNASAAR</sequence>
<feature type="transmembrane region" description="Helical" evidence="2">
    <location>
        <begin position="134"/>
        <end position="153"/>
    </location>
</feature>
<reference evidence="5" key="1">
    <citation type="submission" date="2015-10" db="EMBL/GenBank/DDBJ databases">
        <authorList>
            <person name="Ju K.-S."/>
            <person name="Doroghazi J.R."/>
            <person name="Metcalf W.W."/>
        </authorList>
    </citation>
    <scope>NUCLEOTIDE SEQUENCE [LARGE SCALE GENOMIC DNA]</scope>
    <source>
        <strain evidence="5">NRRL 3151</strain>
    </source>
</reference>
<keyword evidence="5" id="KW-1185">Reference proteome</keyword>
<feature type="transmembrane region" description="Helical" evidence="2">
    <location>
        <begin position="67"/>
        <end position="89"/>
    </location>
</feature>
<feature type="compositionally biased region" description="Low complexity" evidence="1">
    <location>
        <begin position="31"/>
        <end position="53"/>
    </location>
</feature>
<dbReference type="Proteomes" id="UP000053923">
    <property type="component" value="Unassembled WGS sequence"/>
</dbReference>
<evidence type="ECO:0000259" key="3">
    <source>
        <dbReference type="Pfam" id="PF23636"/>
    </source>
</evidence>
<keyword evidence="2" id="KW-1133">Transmembrane helix</keyword>